<feature type="transmembrane region" description="Helical" evidence="6">
    <location>
        <begin position="41"/>
        <end position="65"/>
    </location>
</feature>
<keyword evidence="4 6" id="KW-1133">Transmembrane helix</keyword>
<feature type="transmembrane region" description="Helical" evidence="6">
    <location>
        <begin position="409"/>
        <end position="430"/>
    </location>
</feature>
<evidence type="ECO:0000256" key="1">
    <source>
        <dbReference type="ARBA" id="ARBA00004651"/>
    </source>
</evidence>
<accession>A0ABP9NTB0</accession>
<evidence type="ECO:0000256" key="3">
    <source>
        <dbReference type="ARBA" id="ARBA00022692"/>
    </source>
</evidence>
<feature type="transmembrane region" description="Helical" evidence="6">
    <location>
        <begin position="321"/>
        <end position="344"/>
    </location>
</feature>
<name>A0ABP9NTB0_9BACT</name>
<dbReference type="PANTHER" id="PTHR30250:SF26">
    <property type="entry name" value="PSMA PROTEIN"/>
    <property type="match status" value="1"/>
</dbReference>
<comment type="subcellular location">
    <subcellularLocation>
        <location evidence="1">Cell membrane</location>
        <topology evidence="1">Multi-pass membrane protein</topology>
    </subcellularLocation>
</comment>
<comment type="caution">
    <text evidence="7">The sequence shown here is derived from an EMBL/GenBank/DDBJ whole genome shotgun (WGS) entry which is preliminary data.</text>
</comment>
<dbReference type="RefSeq" id="WP_345734667.1">
    <property type="nucleotide sequence ID" value="NZ_BAABIA010000001.1"/>
</dbReference>
<feature type="transmembrane region" description="Helical" evidence="6">
    <location>
        <begin position="276"/>
        <end position="300"/>
    </location>
</feature>
<feature type="transmembrane region" description="Helical" evidence="6">
    <location>
        <begin position="192"/>
        <end position="211"/>
    </location>
</feature>
<evidence type="ECO:0008006" key="9">
    <source>
        <dbReference type="Google" id="ProtNLM"/>
    </source>
</evidence>
<feature type="transmembrane region" description="Helical" evidence="6">
    <location>
        <begin position="7"/>
        <end position="29"/>
    </location>
</feature>
<feature type="transmembrane region" description="Helical" evidence="6">
    <location>
        <begin position="474"/>
        <end position="498"/>
    </location>
</feature>
<dbReference type="PANTHER" id="PTHR30250">
    <property type="entry name" value="PST FAMILY PREDICTED COLANIC ACID TRANSPORTER"/>
    <property type="match status" value="1"/>
</dbReference>
<evidence type="ECO:0000256" key="5">
    <source>
        <dbReference type="ARBA" id="ARBA00023136"/>
    </source>
</evidence>
<feature type="transmembrane region" description="Helical" evidence="6">
    <location>
        <begin position="165"/>
        <end position="186"/>
    </location>
</feature>
<gene>
    <name evidence="7" type="ORF">GCM10023213_03680</name>
</gene>
<dbReference type="InterPro" id="IPR050833">
    <property type="entry name" value="Poly_Biosynth_Transport"/>
</dbReference>
<proteinExistence type="predicted"/>
<evidence type="ECO:0000313" key="7">
    <source>
        <dbReference type="EMBL" id="GAA5133589.1"/>
    </source>
</evidence>
<evidence type="ECO:0000256" key="2">
    <source>
        <dbReference type="ARBA" id="ARBA00022475"/>
    </source>
</evidence>
<keyword evidence="5 6" id="KW-0472">Membrane</keyword>
<organism evidence="7 8">
    <name type="scientific">Prosthecobacter algae</name>
    <dbReference type="NCBI Taxonomy" id="1144682"/>
    <lineage>
        <taxon>Bacteria</taxon>
        <taxon>Pseudomonadati</taxon>
        <taxon>Verrucomicrobiota</taxon>
        <taxon>Verrucomicrobiia</taxon>
        <taxon>Verrucomicrobiales</taxon>
        <taxon>Verrucomicrobiaceae</taxon>
        <taxon>Prosthecobacter</taxon>
    </lineage>
</organism>
<feature type="transmembrane region" description="Helical" evidence="6">
    <location>
        <begin position="232"/>
        <end position="256"/>
    </location>
</feature>
<evidence type="ECO:0000256" key="6">
    <source>
        <dbReference type="SAM" id="Phobius"/>
    </source>
</evidence>
<evidence type="ECO:0000256" key="4">
    <source>
        <dbReference type="ARBA" id="ARBA00022989"/>
    </source>
</evidence>
<feature type="transmembrane region" description="Helical" evidence="6">
    <location>
        <begin position="134"/>
        <end position="158"/>
    </location>
</feature>
<keyword evidence="3 6" id="KW-0812">Transmembrane</keyword>
<dbReference type="Proteomes" id="UP001499852">
    <property type="component" value="Unassembled WGS sequence"/>
</dbReference>
<protein>
    <recommendedName>
        <fullName evidence="9">O-antigen/teichoic acid export membrane protein</fullName>
    </recommendedName>
</protein>
<feature type="transmembrane region" description="Helical" evidence="6">
    <location>
        <begin position="442"/>
        <end position="468"/>
    </location>
</feature>
<dbReference type="EMBL" id="BAABIA010000001">
    <property type="protein sequence ID" value="GAA5133589.1"/>
    <property type="molecule type" value="Genomic_DNA"/>
</dbReference>
<keyword evidence="2" id="KW-1003">Cell membrane</keyword>
<feature type="transmembrane region" description="Helical" evidence="6">
    <location>
        <begin position="102"/>
        <end position="122"/>
    </location>
</feature>
<feature type="transmembrane region" description="Helical" evidence="6">
    <location>
        <begin position="350"/>
        <end position="372"/>
    </location>
</feature>
<keyword evidence="8" id="KW-1185">Reference proteome</keyword>
<evidence type="ECO:0000313" key="8">
    <source>
        <dbReference type="Proteomes" id="UP001499852"/>
    </source>
</evidence>
<sequence length="522" mass="55932">MSTTRRIAFGAAAQWISRGMSIVLGLVLMPVLLGNLSKEEVGLWLLLGQSWAVLGILDLGFGAVLTRRIALAKGKSGGAPDAQLTQESLAEIADLIATGRRIYRFMAAGVFLVAWGLGFFYLRNLELQTTSHSVVWMAWTILCVCQALTVWSSIWLAVLQGMGHVGWDALLATLLSGLTLLAQIVAVICGSGVGGLAAIAAVGAIVQRVVIRRFSVRRSPELFNLSGSWNPAVLKGVPGLALRAWLSSLGTVLVFNTDGFFIASAEGAGNIPAYRGAFLAIINVHILASVFAQSSTVFISQLWQAGQQDEVRRIVMRNLRLGLCFMLCGGAGIFFAGESLFNVWLGQGNYVGPFTVAVLVLVFLLEQQSFIISSSSRATDHEPFAVLMMTGGLLKLALALPMIRWLGVLGLALSTLVAQLLTAHWFVVWQGLKRLAIPLKDYLRLVFLPATAVLAAASSACYAAQFVAATRPDWVILLAVVAASGLVLGVSFWVLVLTPPQRSRLLSRLASCCHLSWRGSAV</sequence>
<feature type="transmembrane region" description="Helical" evidence="6">
    <location>
        <begin position="384"/>
        <end position="403"/>
    </location>
</feature>
<reference evidence="8" key="1">
    <citation type="journal article" date="2019" name="Int. J. Syst. Evol. Microbiol.">
        <title>The Global Catalogue of Microorganisms (GCM) 10K type strain sequencing project: providing services to taxonomists for standard genome sequencing and annotation.</title>
        <authorList>
            <consortium name="The Broad Institute Genomics Platform"/>
            <consortium name="The Broad Institute Genome Sequencing Center for Infectious Disease"/>
            <person name="Wu L."/>
            <person name="Ma J."/>
        </authorList>
    </citation>
    <scope>NUCLEOTIDE SEQUENCE [LARGE SCALE GENOMIC DNA]</scope>
    <source>
        <strain evidence="8">JCM 18053</strain>
    </source>
</reference>